<dbReference type="AlphaFoldDB" id="A1CK11"/>
<dbReference type="CDD" id="cd04056">
    <property type="entry name" value="Peptidases_S53"/>
    <property type="match status" value="1"/>
</dbReference>
<dbReference type="GO" id="GO:0006508">
    <property type="term" value="P:proteolysis"/>
    <property type="evidence" value="ECO:0007669"/>
    <property type="project" value="UniProtKB-KW"/>
</dbReference>
<evidence type="ECO:0000256" key="3">
    <source>
        <dbReference type="ARBA" id="ARBA00002451"/>
    </source>
</evidence>
<evidence type="ECO:0000256" key="11">
    <source>
        <dbReference type="ARBA" id="ARBA00022825"/>
    </source>
</evidence>
<dbReference type="OMA" id="HSRPRYQ"/>
<proteinExistence type="predicted"/>
<evidence type="ECO:0000313" key="20">
    <source>
        <dbReference type="Proteomes" id="UP000006701"/>
    </source>
</evidence>
<reference evidence="19 20" key="1">
    <citation type="journal article" date="2008" name="PLoS Genet.">
        <title>Genomic islands in the pathogenic filamentous fungus Aspergillus fumigatus.</title>
        <authorList>
            <person name="Fedorova N.D."/>
            <person name="Khaldi N."/>
            <person name="Joardar V.S."/>
            <person name="Maiti R."/>
            <person name="Amedeo P."/>
            <person name="Anderson M.J."/>
            <person name="Crabtree J."/>
            <person name="Silva J.C."/>
            <person name="Badger J.H."/>
            <person name="Albarraq A."/>
            <person name="Angiuoli S."/>
            <person name="Bussey H."/>
            <person name="Bowyer P."/>
            <person name="Cotty P.J."/>
            <person name="Dyer P.S."/>
            <person name="Egan A."/>
            <person name="Galens K."/>
            <person name="Fraser-Liggett C.M."/>
            <person name="Haas B.J."/>
            <person name="Inman J.M."/>
            <person name="Kent R."/>
            <person name="Lemieux S."/>
            <person name="Malavazi I."/>
            <person name="Orvis J."/>
            <person name="Roemer T."/>
            <person name="Ronning C.M."/>
            <person name="Sundaram J.P."/>
            <person name="Sutton G."/>
            <person name="Turner G."/>
            <person name="Venter J.C."/>
            <person name="White O.R."/>
            <person name="Whitty B.R."/>
            <person name="Youngman P."/>
            <person name="Wolfe K.H."/>
            <person name="Goldman G.H."/>
            <person name="Wortman J.R."/>
            <person name="Jiang B."/>
            <person name="Denning D.W."/>
            <person name="Nierman W.C."/>
        </authorList>
    </citation>
    <scope>NUCLEOTIDE SEQUENCE [LARGE SCALE GENOMIC DNA]</scope>
    <source>
        <strain evidence="20">ATCC 1007 / CBS 513.65 / DSM 816 / NCTC 3887 / NRRL 1</strain>
    </source>
</reference>
<keyword evidence="12" id="KW-0106">Calcium</keyword>
<feature type="domain" description="Peptidase S53" evidence="18">
    <location>
        <begin position="209"/>
        <end position="515"/>
    </location>
</feature>
<evidence type="ECO:0000256" key="13">
    <source>
        <dbReference type="ARBA" id="ARBA00023026"/>
    </source>
</evidence>
<comment type="catalytic activity">
    <reaction evidence="1">
        <text>Release of an N-terminal tripeptide from a polypeptide.</text>
        <dbReference type="EC" id="3.4.14.10"/>
    </reaction>
</comment>
<comment type="cofactor">
    <cofactor evidence="2">
        <name>Ca(2+)</name>
        <dbReference type="ChEBI" id="CHEBI:29108"/>
    </cofactor>
</comment>
<evidence type="ECO:0000256" key="8">
    <source>
        <dbReference type="ARBA" id="ARBA00022723"/>
    </source>
</evidence>
<keyword evidence="20" id="KW-1185">Reference proteome</keyword>
<accession>A1CK11</accession>
<evidence type="ECO:0000256" key="16">
    <source>
        <dbReference type="PROSITE-ProRule" id="PRU01032"/>
    </source>
</evidence>
<gene>
    <name evidence="19" type="ORF">ACLA_036900</name>
</gene>
<dbReference type="RefSeq" id="XP_001270911.1">
    <property type="nucleotide sequence ID" value="XM_001270910.1"/>
</dbReference>
<comment type="subcellular location">
    <subcellularLocation>
        <location evidence="4">Secreted</location>
        <location evidence="4">Extracellular space</location>
    </subcellularLocation>
</comment>
<dbReference type="EMBL" id="DS027056">
    <property type="protein sequence ID" value="EAW09485.1"/>
    <property type="molecule type" value="Genomic_DNA"/>
</dbReference>
<evidence type="ECO:0000259" key="18">
    <source>
        <dbReference type="PROSITE" id="PS51695"/>
    </source>
</evidence>
<dbReference type="InterPro" id="IPR050819">
    <property type="entry name" value="Tripeptidyl-peptidase_I"/>
</dbReference>
<dbReference type="GO" id="GO:0008240">
    <property type="term" value="F:tripeptidyl-peptidase activity"/>
    <property type="evidence" value="ECO:0007669"/>
    <property type="project" value="UniProtKB-EC"/>
</dbReference>
<organism evidence="19 20">
    <name type="scientific">Aspergillus clavatus (strain ATCC 1007 / CBS 513.65 / DSM 816 / NCTC 3887 / NRRL 1 / QM 1276 / 107)</name>
    <dbReference type="NCBI Taxonomy" id="344612"/>
    <lineage>
        <taxon>Eukaryota</taxon>
        <taxon>Fungi</taxon>
        <taxon>Dikarya</taxon>
        <taxon>Ascomycota</taxon>
        <taxon>Pezizomycotina</taxon>
        <taxon>Eurotiomycetes</taxon>
        <taxon>Eurotiomycetidae</taxon>
        <taxon>Eurotiales</taxon>
        <taxon>Aspergillaceae</taxon>
        <taxon>Aspergillus</taxon>
        <taxon>Aspergillus subgen. Fumigati</taxon>
    </lineage>
</organism>
<evidence type="ECO:0000256" key="17">
    <source>
        <dbReference type="SAM" id="SignalP"/>
    </source>
</evidence>
<evidence type="ECO:0000256" key="9">
    <source>
        <dbReference type="ARBA" id="ARBA00022729"/>
    </source>
</evidence>
<evidence type="ECO:0000256" key="14">
    <source>
        <dbReference type="ARBA" id="ARBA00023145"/>
    </source>
</evidence>
<evidence type="ECO:0000256" key="7">
    <source>
        <dbReference type="ARBA" id="ARBA00022670"/>
    </source>
</evidence>
<dbReference type="SUPFAM" id="SSF54897">
    <property type="entry name" value="Protease propeptides/inhibitors"/>
    <property type="match status" value="1"/>
</dbReference>
<dbReference type="eggNOG" id="ENOG502QR6D">
    <property type="taxonomic scope" value="Eukaryota"/>
</dbReference>
<dbReference type="EC" id="3.4.14.10" evidence="5"/>
<keyword evidence="9 17" id="KW-0732">Signal</keyword>
<evidence type="ECO:0000256" key="4">
    <source>
        <dbReference type="ARBA" id="ARBA00004239"/>
    </source>
</evidence>
<dbReference type="KEGG" id="act:ACLA_036900"/>
<dbReference type="InterPro" id="IPR030400">
    <property type="entry name" value="Sedolisin_dom"/>
</dbReference>
<comment type="function">
    <text evidence="3">Secreted tripeptidyl-peptidase which degrades proteins at acidic pHs and is involved in virulence.</text>
</comment>
<evidence type="ECO:0000256" key="6">
    <source>
        <dbReference type="ARBA" id="ARBA00022525"/>
    </source>
</evidence>
<dbReference type="VEuPathDB" id="FungiDB:ACLA_036900"/>
<sequence length="515" mass="57084">MFSVTSLALILSIWIAFFRLQATALSSYAVVEHLHDVPENWVKRNAAPGSELVRFRLAMEQIKTAEFEKRVIDMSTPGHRSYGHHMNRDELKEFLRPSEQTLDNVLAWLKAESVSANSIENHGNWVTFTVPVSHAEQMLKTRFYTFQHKETGAMVIRTLEYSVPKQIHSSIQTIQPTIRFGRPIRHGEPSLFEGTLATQKDLSADCSEVITPSCLRQLYGIPVADVKPDTRNKLGVSGFLDQYARYSDFEEFMRRFAPNRTGFNFSVVSINGGVNLQDSYLGSTEASLDTQYAYSLAYSTPGTFYTTRGHGPEVSEGGRLKTRDTNTEPYLDQLHYLLSLPDEELPAVLSTSYGEDEQTVPESFANATCNLFAQLGARGVSVIFSSGDSGVGSPCVTNDGTKRARFLPVFPATCPFVTAVGGTHQINPEKAIAFSGGGFSDRFARPSYQDTAVQSYLDKLGERWNGLYNPRGRAIPDVAAQAFNFLIIDHGKMMKIGGTSARICGYNLKTQRGAS</sequence>
<dbReference type="InterPro" id="IPR036852">
    <property type="entry name" value="Peptidase_S8/S53_dom_sf"/>
</dbReference>
<feature type="active site" description="Charge relay system" evidence="16">
    <location>
        <position position="500"/>
    </location>
</feature>
<dbReference type="Gene3D" id="3.40.50.200">
    <property type="entry name" value="Peptidase S8/S53 domain"/>
    <property type="match status" value="1"/>
</dbReference>
<evidence type="ECO:0000256" key="10">
    <source>
        <dbReference type="ARBA" id="ARBA00022801"/>
    </source>
</evidence>
<dbReference type="HOGENOM" id="CLU_013783_3_0_1"/>
<evidence type="ECO:0000256" key="1">
    <source>
        <dbReference type="ARBA" id="ARBA00001910"/>
    </source>
</evidence>
<dbReference type="PROSITE" id="PS51695">
    <property type="entry name" value="SEDOLISIN"/>
    <property type="match status" value="1"/>
</dbReference>
<feature type="active site" description="Charge relay system" evidence="16">
    <location>
        <position position="285"/>
    </location>
</feature>
<keyword evidence="7 16" id="KW-0645">Protease</keyword>
<evidence type="ECO:0000256" key="2">
    <source>
        <dbReference type="ARBA" id="ARBA00001913"/>
    </source>
</evidence>
<dbReference type="GO" id="GO:0005576">
    <property type="term" value="C:extracellular region"/>
    <property type="evidence" value="ECO:0007669"/>
    <property type="project" value="UniProtKB-SubCell"/>
</dbReference>
<evidence type="ECO:0000256" key="15">
    <source>
        <dbReference type="ARBA" id="ARBA00023180"/>
    </source>
</evidence>
<keyword evidence="15" id="KW-0325">Glycoprotein</keyword>
<dbReference type="CDD" id="cd11377">
    <property type="entry name" value="Pro-peptidase_S53"/>
    <property type="match status" value="1"/>
</dbReference>
<keyword evidence="14" id="KW-0865">Zymogen</keyword>
<dbReference type="Proteomes" id="UP000006701">
    <property type="component" value="Unassembled WGS sequence"/>
</dbReference>
<keyword evidence="6" id="KW-0964">Secreted</keyword>
<keyword evidence="11 16" id="KW-0720">Serine protease</keyword>
<dbReference type="OrthoDB" id="409122at2759"/>
<name>A1CK11_ASPCL</name>
<feature type="signal peptide" evidence="17">
    <location>
        <begin position="1"/>
        <end position="24"/>
    </location>
</feature>
<evidence type="ECO:0000313" key="19">
    <source>
        <dbReference type="EMBL" id="EAW09485.1"/>
    </source>
</evidence>
<feature type="active site" description="Charge relay system" evidence="16">
    <location>
        <position position="289"/>
    </location>
</feature>
<dbReference type="PANTHER" id="PTHR14218:SF32">
    <property type="entry name" value="TRIPEPTIDYL PEPTIDASE SED3 (AFU_ORTHOLOGUE AFUA_3G08930)"/>
    <property type="match status" value="1"/>
</dbReference>
<keyword evidence="10 16" id="KW-0378">Hydrolase</keyword>
<dbReference type="SUPFAM" id="SSF52743">
    <property type="entry name" value="Subtilisin-like"/>
    <property type="match status" value="1"/>
</dbReference>
<feature type="chain" id="PRO_5002633180" description="tripeptidyl-peptidase II" evidence="17">
    <location>
        <begin position="25"/>
        <end position="515"/>
    </location>
</feature>
<keyword evidence="8" id="KW-0479">Metal-binding</keyword>
<dbReference type="Pfam" id="PF09286">
    <property type="entry name" value="Pro-kuma_activ"/>
    <property type="match status" value="1"/>
</dbReference>
<protein>
    <recommendedName>
        <fullName evidence="5">tripeptidyl-peptidase II</fullName>
        <ecNumber evidence="5">3.4.14.10</ecNumber>
    </recommendedName>
</protein>
<dbReference type="GO" id="GO:0046872">
    <property type="term" value="F:metal ion binding"/>
    <property type="evidence" value="ECO:0007669"/>
    <property type="project" value="UniProtKB-KW"/>
</dbReference>
<dbReference type="STRING" id="344612.A1CK11"/>
<keyword evidence="13" id="KW-0843">Virulence</keyword>
<dbReference type="GO" id="GO:0004252">
    <property type="term" value="F:serine-type endopeptidase activity"/>
    <property type="evidence" value="ECO:0007669"/>
    <property type="project" value="UniProtKB-UniRule"/>
</dbReference>
<dbReference type="MEROPS" id="S53.010"/>
<dbReference type="GeneID" id="4703443"/>
<dbReference type="PANTHER" id="PTHR14218">
    <property type="entry name" value="PROTEASE S8 TRIPEPTIDYL PEPTIDASE I CLN2"/>
    <property type="match status" value="1"/>
</dbReference>
<dbReference type="InterPro" id="IPR015366">
    <property type="entry name" value="S53_propep"/>
</dbReference>
<comment type="caution">
    <text evidence="16">Lacks conserved residue(s) required for the propagation of feature annotation.</text>
</comment>
<dbReference type="SMART" id="SM00944">
    <property type="entry name" value="Pro-kuma_activ"/>
    <property type="match status" value="1"/>
</dbReference>
<evidence type="ECO:0000256" key="5">
    <source>
        <dbReference type="ARBA" id="ARBA00012462"/>
    </source>
</evidence>
<evidence type="ECO:0000256" key="12">
    <source>
        <dbReference type="ARBA" id="ARBA00022837"/>
    </source>
</evidence>